<accession>A0ABV5PK97</accession>
<organism evidence="2 3">
    <name type="scientific">Streptomyces cremeus</name>
    <dbReference type="NCBI Taxonomy" id="66881"/>
    <lineage>
        <taxon>Bacteria</taxon>
        <taxon>Bacillati</taxon>
        <taxon>Actinomycetota</taxon>
        <taxon>Actinomycetes</taxon>
        <taxon>Kitasatosporales</taxon>
        <taxon>Streptomycetaceae</taxon>
        <taxon>Streptomyces</taxon>
    </lineage>
</organism>
<feature type="region of interest" description="Disordered" evidence="1">
    <location>
        <begin position="35"/>
        <end position="72"/>
    </location>
</feature>
<dbReference type="RefSeq" id="WP_380837624.1">
    <property type="nucleotide sequence ID" value="NZ_JBHMCR010000019.1"/>
</dbReference>
<name>A0ABV5PK97_STRCM</name>
<evidence type="ECO:0000313" key="2">
    <source>
        <dbReference type="EMBL" id="MFB9523625.1"/>
    </source>
</evidence>
<gene>
    <name evidence="2" type="ORF">ACFFTU_27125</name>
</gene>
<evidence type="ECO:0000313" key="3">
    <source>
        <dbReference type="Proteomes" id="UP001589718"/>
    </source>
</evidence>
<dbReference type="EMBL" id="JBHMCR010000019">
    <property type="protein sequence ID" value="MFB9523625.1"/>
    <property type="molecule type" value="Genomic_DNA"/>
</dbReference>
<dbReference type="Proteomes" id="UP001589718">
    <property type="component" value="Unassembled WGS sequence"/>
</dbReference>
<feature type="compositionally biased region" description="Acidic residues" evidence="1">
    <location>
        <begin position="40"/>
        <end position="58"/>
    </location>
</feature>
<protein>
    <submittedName>
        <fullName evidence="2">Uncharacterized protein</fullName>
    </submittedName>
</protein>
<comment type="caution">
    <text evidence="2">The sequence shown here is derived from an EMBL/GenBank/DDBJ whole genome shotgun (WGS) entry which is preliminary data.</text>
</comment>
<sequence length="72" mass="7490">MPTLDFSHLVPKIDYSHLIPQTTINQIAAAALTAGLQSPAEDDDDDAAVSGVDDDSDPETGPAEAADPEADR</sequence>
<reference evidence="2 3" key="1">
    <citation type="submission" date="2024-09" db="EMBL/GenBank/DDBJ databases">
        <authorList>
            <person name="Sun Q."/>
            <person name="Mori K."/>
        </authorList>
    </citation>
    <scope>NUCLEOTIDE SEQUENCE [LARGE SCALE GENOMIC DNA]</scope>
    <source>
        <strain evidence="2 3">JCM 4362</strain>
    </source>
</reference>
<evidence type="ECO:0000256" key="1">
    <source>
        <dbReference type="SAM" id="MobiDB-lite"/>
    </source>
</evidence>
<keyword evidence="3" id="KW-1185">Reference proteome</keyword>
<proteinExistence type="predicted"/>